<feature type="domain" description="Glycine dehydrogenase C-terminal" evidence="10">
    <location>
        <begin position="760"/>
        <end position="881"/>
    </location>
</feature>
<dbReference type="Pfam" id="PF02347">
    <property type="entry name" value="GDC-P"/>
    <property type="match status" value="2"/>
</dbReference>
<dbReference type="NCBIfam" id="NF003346">
    <property type="entry name" value="PRK04366.1"/>
    <property type="match status" value="1"/>
</dbReference>
<evidence type="ECO:0000256" key="6">
    <source>
        <dbReference type="ARBA" id="ARBA00023002"/>
    </source>
</evidence>
<dbReference type="NCBIfam" id="TIGR00461">
    <property type="entry name" value="gcvP"/>
    <property type="match status" value="1"/>
</dbReference>
<dbReference type="InterPro" id="IPR049316">
    <property type="entry name" value="GDC-P_C"/>
</dbReference>
<dbReference type="Pfam" id="PF21478">
    <property type="entry name" value="GcvP2_C"/>
    <property type="match status" value="1"/>
</dbReference>
<organism evidence="11 12">
    <name type="scientific">Micromonospora saelicesensis</name>
    <dbReference type="NCBI Taxonomy" id="285676"/>
    <lineage>
        <taxon>Bacteria</taxon>
        <taxon>Bacillati</taxon>
        <taxon>Actinomycetota</taxon>
        <taxon>Actinomycetes</taxon>
        <taxon>Micromonosporales</taxon>
        <taxon>Micromonosporaceae</taxon>
        <taxon>Micromonospora</taxon>
    </lineage>
</organism>
<dbReference type="InterPro" id="IPR020581">
    <property type="entry name" value="GDC_P"/>
</dbReference>
<evidence type="ECO:0000256" key="2">
    <source>
        <dbReference type="ARBA" id="ARBA00003788"/>
    </source>
</evidence>
<gene>
    <name evidence="8" type="primary">gcvP</name>
    <name evidence="11" type="ORF">GAR05_00568</name>
</gene>
<dbReference type="EC" id="1.4.4.2" evidence="8"/>
<dbReference type="CDD" id="cd00613">
    <property type="entry name" value="GDC-P"/>
    <property type="match status" value="2"/>
</dbReference>
<feature type="domain" description="Glycine cleavage system P-protein N-terminal" evidence="9">
    <location>
        <begin position="466"/>
        <end position="728"/>
    </location>
</feature>
<dbReference type="SUPFAM" id="SSF53383">
    <property type="entry name" value="PLP-dependent transferases"/>
    <property type="match status" value="2"/>
</dbReference>
<sequence length="940" mass="99505">MTVEQFATRHIGPGPDDERRMLEVVGHDSIDELMDAAIPEVIRWHGTLDLPDPATEAETIAELRALAARNTVAVSMIGLGYHGTHTPAVIRRNVLEDPAWYTAYTPYQPEISQGRLEALLNFQTMVTDLTGLATANASMLDEGTAAAEAMTLARRASKSKSGVYVVDADALPQTIAVITSRAEPLGIDVRVLDVQRDELPAEFFGLHLQYPGASGAVRDHAGLVEAAHSVGALVTVAADLLALTLLRAPGEIGADIAAGTTQRFGVPMGFGGPHAGYLAVRSGLERMLPGRLVGVSRDADGNPAYRLALQTREQHIRREKATSNICTAQVLLAVMAGMYAVYHGPDGLRDIATRTHRMAARLAAGLRAGGVDVADVAFFDTVTATVPGRAAEVVAAAADRGVNLRLVDADRVGVSCDETTTDAHLAQVWAAFGVPAFDGDVDVALPVDLTRGTDFLTHPVFRSHHSETAMLRYLRRLSDFDYALDRGMIPLGSCTMKLNATTEMEPVSWAEFANIHPFAPDAQTVGYREMIGQLESWLAEVTGYDAVSVQPNAGSQGELAGLLAIRSYHASRGETHRDVCLIPSSAHGTNAASAVMAGMRVVVVACDDDGNVDLVDLDAKIDKHRDALAAIMVTYPSTHGVYETGIASLCAKVHDAGGQVYVDGANLNALVGFAKPGKFGADVSHLNLHKTFCIPHGGGGPGVGPVAVRAHLAPFLPGDPLGAHVDATPAISAAKYGSAGILPIPWAYLRMMGAEGLTRATGVAVLAANYVAARLRGHFPVLYAGNKGLVAHECILDLRPLTKATGVSVDDVAKRLIDYGFHAPTMSFPVAGTLMVEPTESEDLAELDRFCDAMIAIRAEIEQVGSGAWPAGDNPLANAPHTAAMVSGDEWSHAYPRSVGAYPAGVDRAGKYWPPVRRIDGAYGDRNLVCSCPSPEAFED</sequence>
<feature type="domain" description="Glycine cleavage system P-protein N-terminal" evidence="9">
    <location>
        <begin position="9"/>
        <end position="432"/>
    </location>
</feature>
<accession>A0ABX9CQJ2</accession>
<evidence type="ECO:0000256" key="8">
    <source>
        <dbReference type="HAMAP-Rule" id="MF_00711"/>
    </source>
</evidence>
<comment type="similarity">
    <text evidence="3 8">Belongs to the GcvP family.</text>
</comment>
<protein>
    <recommendedName>
        <fullName evidence="8">Glycine dehydrogenase (decarboxylating)</fullName>
        <ecNumber evidence="8">1.4.4.2</ecNumber>
    </recommendedName>
    <alternativeName>
        <fullName evidence="8">Glycine cleavage system P-protein</fullName>
    </alternativeName>
    <alternativeName>
        <fullName evidence="8">Glycine decarboxylase</fullName>
    </alternativeName>
    <alternativeName>
        <fullName evidence="8">Glycine dehydrogenase (aminomethyl-transferring)</fullName>
    </alternativeName>
</protein>
<evidence type="ECO:0000256" key="7">
    <source>
        <dbReference type="ARBA" id="ARBA00049026"/>
    </source>
</evidence>
<evidence type="ECO:0000313" key="11">
    <source>
        <dbReference type="EMBL" id="RAO04705.1"/>
    </source>
</evidence>
<dbReference type="PANTHER" id="PTHR11773:SF1">
    <property type="entry name" value="GLYCINE DEHYDROGENASE (DECARBOXYLATING), MITOCHONDRIAL"/>
    <property type="match status" value="1"/>
</dbReference>
<dbReference type="HAMAP" id="MF_00711">
    <property type="entry name" value="GcvP"/>
    <property type="match status" value="1"/>
</dbReference>
<evidence type="ECO:0000256" key="3">
    <source>
        <dbReference type="ARBA" id="ARBA00010756"/>
    </source>
</evidence>
<dbReference type="InterPro" id="IPR015422">
    <property type="entry name" value="PyrdxlP-dep_Trfase_small"/>
</dbReference>
<comment type="catalytic activity">
    <reaction evidence="7 8">
        <text>N(6)-[(R)-lipoyl]-L-lysyl-[glycine-cleavage complex H protein] + glycine + H(+) = N(6)-[(R)-S(8)-aminomethyldihydrolipoyl]-L-lysyl-[glycine-cleavage complex H protein] + CO2</text>
        <dbReference type="Rhea" id="RHEA:24304"/>
        <dbReference type="Rhea" id="RHEA-COMP:10494"/>
        <dbReference type="Rhea" id="RHEA-COMP:10495"/>
        <dbReference type="ChEBI" id="CHEBI:15378"/>
        <dbReference type="ChEBI" id="CHEBI:16526"/>
        <dbReference type="ChEBI" id="CHEBI:57305"/>
        <dbReference type="ChEBI" id="CHEBI:83099"/>
        <dbReference type="ChEBI" id="CHEBI:83143"/>
        <dbReference type="EC" id="1.4.4.2"/>
    </reaction>
</comment>
<dbReference type="InterPro" id="IPR049315">
    <property type="entry name" value="GDC-P_N"/>
</dbReference>
<evidence type="ECO:0000256" key="5">
    <source>
        <dbReference type="ARBA" id="ARBA00022898"/>
    </source>
</evidence>
<evidence type="ECO:0000256" key="1">
    <source>
        <dbReference type="ARBA" id="ARBA00001933"/>
    </source>
</evidence>
<evidence type="ECO:0000313" key="12">
    <source>
        <dbReference type="Proteomes" id="UP000249334"/>
    </source>
</evidence>
<dbReference type="InterPro" id="IPR003437">
    <property type="entry name" value="GcvP"/>
</dbReference>
<dbReference type="Gene3D" id="3.90.1150.10">
    <property type="entry name" value="Aspartate Aminotransferase, domain 1"/>
    <property type="match status" value="2"/>
</dbReference>
<comment type="function">
    <text evidence="2 8">The glycine cleavage system catalyzes the degradation of glycine. The P protein binds the alpha-amino group of glycine through its pyridoxal phosphate cofactor; CO(2) is released and the remaining methylamine moiety is then transferred to the lipoamide cofactor of the H protein.</text>
</comment>
<dbReference type="PANTHER" id="PTHR11773">
    <property type="entry name" value="GLYCINE DEHYDROGENASE, DECARBOXYLATING"/>
    <property type="match status" value="1"/>
</dbReference>
<keyword evidence="6 8" id="KW-0560">Oxidoreductase</keyword>
<evidence type="ECO:0000259" key="10">
    <source>
        <dbReference type="Pfam" id="PF21478"/>
    </source>
</evidence>
<dbReference type="InterPro" id="IPR015421">
    <property type="entry name" value="PyrdxlP-dep_Trfase_major"/>
</dbReference>
<dbReference type="Proteomes" id="UP000249334">
    <property type="component" value="Unassembled WGS sequence"/>
</dbReference>
<proteinExistence type="inferred from homology"/>
<evidence type="ECO:0000256" key="4">
    <source>
        <dbReference type="ARBA" id="ARBA00011690"/>
    </source>
</evidence>
<feature type="modified residue" description="N6-(pyridoxal phosphate)lysine" evidence="8">
    <location>
        <position position="690"/>
    </location>
</feature>
<dbReference type="Gene3D" id="3.40.640.10">
    <property type="entry name" value="Type I PLP-dependent aspartate aminotransferase-like (Major domain)"/>
    <property type="match status" value="2"/>
</dbReference>
<comment type="cofactor">
    <cofactor evidence="1 8">
        <name>pyridoxal 5'-phosphate</name>
        <dbReference type="ChEBI" id="CHEBI:597326"/>
    </cofactor>
</comment>
<comment type="subunit">
    <text evidence="4 8">The glycine cleavage system is composed of four proteins: P, T, L and H.</text>
</comment>
<reference evidence="11 12" key="1">
    <citation type="submission" date="2018-03" db="EMBL/GenBank/DDBJ databases">
        <title>Genomic framework for the identification of Micromonospora saelicesensis and Micromonospora noduli.</title>
        <authorList>
            <person name="Riesco R."/>
            <person name="Trujillo M.E."/>
        </authorList>
    </citation>
    <scope>NUCLEOTIDE SEQUENCE [LARGE SCALE GENOMIC DNA]</scope>
    <source>
        <strain evidence="11 12">GAR05</strain>
    </source>
</reference>
<keyword evidence="5 8" id="KW-0663">Pyridoxal phosphate</keyword>
<comment type="caution">
    <text evidence="11">The sequence shown here is derived from an EMBL/GenBank/DDBJ whole genome shotgun (WGS) entry which is preliminary data.</text>
</comment>
<dbReference type="RefSeq" id="WP_112668687.1">
    <property type="nucleotide sequence ID" value="NZ_PXXW01000006.1"/>
</dbReference>
<evidence type="ECO:0000259" key="9">
    <source>
        <dbReference type="Pfam" id="PF02347"/>
    </source>
</evidence>
<dbReference type="EMBL" id="PXXW01000006">
    <property type="protein sequence ID" value="RAO04705.1"/>
    <property type="molecule type" value="Genomic_DNA"/>
</dbReference>
<keyword evidence="12" id="KW-1185">Reference proteome</keyword>
<dbReference type="InterPro" id="IPR015424">
    <property type="entry name" value="PyrdxlP-dep_Trfase"/>
</dbReference>
<name>A0ABX9CQJ2_9ACTN</name>